<name>A0A8J4VGL8_9ROSI</name>
<organism evidence="1 2">
    <name type="scientific">Castanea mollissima</name>
    <name type="common">Chinese chestnut</name>
    <dbReference type="NCBI Taxonomy" id="60419"/>
    <lineage>
        <taxon>Eukaryota</taxon>
        <taxon>Viridiplantae</taxon>
        <taxon>Streptophyta</taxon>
        <taxon>Embryophyta</taxon>
        <taxon>Tracheophyta</taxon>
        <taxon>Spermatophyta</taxon>
        <taxon>Magnoliopsida</taxon>
        <taxon>eudicotyledons</taxon>
        <taxon>Gunneridae</taxon>
        <taxon>Pentapetalae</taxon>
        <taxon>rosids</taxon>
        <taxon>fabids</taxon>
        <taxon>Fagales</taxon>
        <taxon>Fagaceae</taxon>
        <taxon>Castanea</taxon>
    </lineage>
</organism>
<comment type="caution">
    <text evidence="1">The sequence shown here is derived from an EMBL/GenBank/DDBJ whole genome shotgun (WGS) entry which is preliminary data.</text>
</comment>
<keyword evidence="2" id="KW-1185">Reference proteome</keyword>
<gene>
    <name evidence="1" type="ORF">CMV_025606</name>
</gene>
<feature type="non-terminal residue" evidence="1">
    <location>
        <position position="1"/>
    </location>
</feature>
<dbReference type="AlphaFoldDB" id="A0A8J4VGL8"/>
<evidence type="ECO:0000313" key="2">
    <source>
        <dbReference type="Proteomes" id="UP000737018"/>
    </source>
</evidence>
<sequence length="27" mass="3206">TNHVAVHQDPRTLSSNFEEAHVFYPFY</sequence>
<reference evidence="1" key="1">
    <citation type="submission" date="2020-03" db="EMBL/GenBank/DDBJ databases">
        <title>Castanea mollissima Vanexum genome sequencing.</title>
        <authorList>
            <person name="Staton M."/>
        </authorList>
    </citation>
    <scope>NUCLEOTIDE SEQUENCE</scope>
    <source>
        <tissue evidence="1">Leaf</tissue>
    </source>
</reference>
<accession>A0A8J4VGL8</accession>
<dbReference type="EMBL" id="JRKL02006878">
    <property type="protein sequence ID" value="KAF3948389.1"/>
    <property type="molecule type" value="Genomic_DNA"/>
</dbReference>
<protein>
    <submittedName>
        <fullName evidence="1">Uncharacterized protein</fullName>
    </submittedName>
</protein>
<evidence type="ECO:0000313" key="1">
    <source>
        <dbReference type="EMBL" id="KAF3948389.1"/>
    </source>
</evidence>
<dbReference type="Proteomes" id="UP000737018">
    <property type="component" value="Unassembled WGS sequence"/>
</dbReference>
<proteinExistence type="predicted"/>